<evidence type="ECO:0000256" key="6">
    <source>
        <dbReference type="ARBA" id="ARBA00023010"/>
    </source>
</evidence>
<keyword evidence="13" id="KW-1185">Reference proteome</keyword>
<protein>
    <recommendedName>
        <fullName evidence="9">Nuclear pore complex protein Nup85</fullName>
    </recommendedName>
</protein>
<comment type="subunit">
    <text evidence="9">Component of the nuclear pore complex (NPC).</text>
</comment>
<dbReference type="InterPro" id="IPR036322">
    <property type="entry name" value="WD40_repeat_dom_sf"/>
</dbReference>
<evidence type="ECO:0000313" key="12">
    <source>
        <dbReference type="EMBL" id="KAI3406171.2"/>
    </source>
</evidence>
<feature type="compositionally biased region" description="Low complexity" evidence="10">
    <location>
        <begin position="1190"/>
        <end position="1207"/>
    </location>
</feature>
<evidence type="ECO:0000256" key="2">
    <source>
        <dbReference type="ARBA" id="ARBA00005573"/>
    </source>
</evidence>
<evidence type="ECO:0000256" key="8">
    <source>
        <dbReference type="ARBA" id="ARBA00023242"/>
    </source>
</evidence>
<keyword evidence="4 9" id="KW-0509">mRNA transport</keyword>
<feature type="region of interest" description="Disordered" evidence="10">
    <location>
        <begin position="190"/>
        <end position="224"/>
    </location>
</feature>
<evidence type="ECO:0000256" key="3">
    <source>
        <dbReference type="ARBA" id="ARBA00022448"/>
    </source>
</evidence>
<dbReference type="PANTHER" id="PTHR13373:SF21">
    <property type="entry name" value="NUCLEAR PORE COMPLEX PROTEIN NUP85"/>
    <property type="match status" value="1"/>
</dbReference>
<dbReference type="Pfam" id="PF10433">
    <property type="entry name" value="Beta-prop_RSE1_1st"/>
    <property type="match status" value="1"/>
</dbReference>
<keyword evidence="6 9" id="KW-0811">Translocation</keyword>
<feature type="region of interest" description="Disordered" evidence="10">
    <location>
        <begin position="1178"/>
        <end position="1236"/>
    </location>
</feature>
<evidence type="ECO:0000256" key="4">
    <source>
        <dbReference type="ARBA" id="ARBA00022816"/>
    </source>
</evidence>
<comment type="function">
    <text evidence="9">Functions as a component of the nuclear pore complex (NPC).</text>
</comment>
<comment type="caution">
    <text evidence="12">The sequence shown here is derived from an EMBL/GenBank/DDBJ whole genome shotgun (WGS) entry which is preliminary data.</text>
</comment>
<dbReference type="InterPro" id="IPR011502">
    <property type="entry name" value="Nucleoporin_Nup85"/>
</dbReference>
<evidence type="ECO:0000256" key="9">
    <source>
        <dbReference type="RuleBase" id="RU365073"/>
    </source>
</evidence>
<proteinExistence type="inferred from homology"/>
<dbReference type="InterPro" id="IPR018846">
    <property type="entry name" value="Beta-prop_RSE1/DDB1/CPSF1_1st"/>
</dbReference>
<keyword evidence="7 9" id="KW-0906">Nuclear pore complex</keyword>
<keyword evidence="3 9" id="KW-0813">Transport</keyword>
<evidence type="ECO:0000256" key="5">
    <source>
        <dbReference type="ARBA" id="ARBA00022927"/>
    </source>
</evidence>
<dbReference type="Proteomes" id="UP001202479">
    <property type="component" value="Unassembled WGS sequence"/>
</dbReference>
<organism evidence="12 13">
    <name type="scientific">Candida oxycetoniae</name>
    <dbReference type="NCBI Taxonomy" id="497107"/>
    <lineage>
        <taxon>Eukaryota</taxon>
        <taxon>Fungi</taxon>
        <taxon>Dikarya</taxon>
        <taxon>Ascomycota</taxon>
        <taxon>Saccharomycotina</taxon>
        <taxon>Pichiomycetes</taxon>
        <taxon>Debaryomycetaceae</taxon>
        <taxon>Candida/Lodderomyces clade</taxon>
        <taxon>Candida</taxon>
    </lineage>
</organism>
<comment type="subcellular location">
    <subcellularLocation>
        <location evidence="1 9">Nucleus</location>
        <location evidence="1 9">Nuclear pore complex</location>
    </subcellularLocation>
</comment>
<dbReference type="RefSeq" id="XP_049181916.1">
    <property type="nucleotide sequence ID" value="XM_049322091.1"/>
</dbReference>
<dbReference type="GO" id="GO:0017056">
    <property type="term" value="F:structural constituent of nuclear pore"/>
    <property type="evidence" value="ECO:0007669"/>
    <property type="project" value="TreeGrafter"/>
</dbReference>
<dbReference type="GO" id="GO:0045893">
    <property type="term" value="P:positive regulation of DNA-templated transcription"/>
    <property type="evidence" value="ECO:0007669"/>
    <property type="project" value="TreeGrafter"/>
</dbReference>
<dbReference type="EMBL" id="JAHUZD010000025">
    <property type="protein sequence ID" value="KAI3406171.2"/>
    <property type="molecule type" value="Genomic_DNA"/>
</dbReference>
<evidence type="ECO:0000259" key="11">
    <source>
        <dbReference type="Pfam" id="PF10433"/>
    </source>
</evidence>
<dbReference type="InterPro" id="IPR015943">
    <property type="entry name" value="WD40/YVTN_repeat-like_dom_sf"/>
</dbReference>
<dbReference type="SUPFAM" id="SSF50978">
    <property type="entry name" value="WD40 repeat-like"/>
    <property type="match status" value="1"/>
</dbReference>
<evidence type="ECO:0000256" key="10">
    <source>
        <dbReference type="SAM" id="MobiDB-lite"/>
    </source>
</evidence>
<dbReference type="GO" id="GO:0006606">
    <property type="term" value="P:protein import into nucleus"/>
    <property type="evidence" value="ECO:0007669"/>
    <property type="project" value="TreeGrafter"/>
</dbReference>
<sequence length="1971" mass="224154">MLVLTELSQSQAITNSAEVQLNGEEVLVLSQGNEVRIYTLEVNTFKLRGVKSLPYRVLSWAKIIFQHECYILFIDAAHKLYIFNISQGMLLHKMSEMKVVLLCTLSSKGQQLSANLEKPIFVPQRLVDPEYVLLHLFYSNIQVISITAVIEEMQKGTAVLSSAVEVISAPIGSVDIVQIVSLDDASKGTEKDTAIRTEEHTSTRTEEHTSTRTEEHASTRKRRYRHRHYDDDTTNTEFAILYKDFLSNFSIRFVSFDFYTGQFSITRQFAQFDEEPSLIVPWSFKAGGGFLAFTSSSLFYFPSTAIKHMSLARNLKDVCIISNKSKDLRLIMTLNKPGRGKSRAVYKSFEVIDNSRILLVTEMGKCYMFYADIEKSTSNALVVNQLNLIDIGDLTVPMAGSLHHVKNNLFFQASRVSKSVLFEIFPTRPNINILGVINSSPPVIDISRRSTRRNFYTCQGGWDGSELRRYSDDSRGGGEYNIVNSATQDTNFFLISAGFDNGKYLYENLDIAGSSKFLAIDKDSLQVELLPDEADNLLEKVVDNGREILITKQNFQIDKQVLLEKAILFGHIIRESELAIMVTDDGRIYFCEYSIDGRFEYTIEANKEGLEEKEEKEEVTCVDICKVGHRKYWIIAGFLSGKSNVWLFSNEAMKMVHNEGLEAGSRSVFAAAIFTNLDNQSARIYAFLSYTNKEVQQLTIERQGEKCPKLFSMGSTVLHSMEPYHIKRRGSEVVMFNSHDIIVPRMIENLNIYGFTRVPKSNVTEIVFTGANTGKSKVEEVLVTFSYGLAERAQLEFGTRTHFRELNVLYSNKLFTKCIVLPQGQYLVAVVYDRSQVNMDIRTELVLVRLRDFKVTDTFKFNDDSEVVDLCEISECAFSGIAPVSDRIDFITLSSSDQYPLGLFRIQDSKIKLREKCVITGLRITKDVKLQNMTQIHPDDSSDNDNDNHLVLMISGTVLVAVDLIYDGQYKCKTRPKHYTTVPSFAVSQSFAQHEVFIADAIEGICCFDMVTFARHQWQFHLEKDRALLTCMTLTGTNDLYLVTGDTSGKIYIDIHGKLFKKVGVDIDWGQINTIVKASGGNDIVKDLAFIGTSSGGLYLLGEVTNRDFIEKLKDIQPWLVHFASNECIHSVSQKDMEVDNDNDTDETLMMKVIDTKIAKKFLEIRKFEDIEMLELPQDAEKVEDDGDDVSVTSETESLSESPELSEGQIQEQEREKGQGRTFESSTNSPCHSPHLSPLSTAQILCPDNEYPDLMDWINSDKELEFHADGKLHKLSSGDGGRSSSRIQRAYIEYVNSNYKTVENLLSSLNDTENDYLRSPSIGVISKSVSNSNNNNNNNNESVMIDEAFQDIVDHLTIFAEQPVDNIEDMTEKEKLRDVLSILKCIASTYFYGYVRRKPEMVIDWVNNFDPEPSSELINEIMVDHENSYMHPLFWNSLVCKMVSRGLFQQADEVIQHSNYEELEELNPFLFCAIKDIKNLLTTYTSYALKGQFPQWKLLACEFRDSLSSSKNDTSQVVENAHHRIMLTQIYDIACVMTGLPRTIAIYSNTWYDVYLALCLYQIRDNDQVYENFFRTAVTEKPPPPPPQSLSLSLSSPDTDGNLEDRTELTFINILEENLMKVMETIFSLSPATASYVAILMELKGLFKNYYFGNKEDIAGNILNKKLISEYFLLCHAYNCLNVYELVPVGVGILSNEWVNSRPESREHNCNTIANFLPNYNVGSNNDLEWALAICADLNLTSTARDLYFQAGVQAFDDGYLYEALNHFVNCYDPLKVSGKSHQEGLQKIHYIVWEVLFTDCIVNNSPVRDELINSIIDQKVDLELHPIIQQCISPYAVLKEFYDSLSDSSIKVAAKLSKIIHLLKFQFLPKKFCPLLLSQFLPFLSPDSKLRLPDLLIMVELIDNFETEASDEEKREGEQLYTYSIMEQDQDLLNEHDWRKIVEPIPPNVESLVLALRCKTITKIGQIFIE</sequence>
<feature type="compositionally biased region" description="Basic and acidic residues" evidence="10">
    <location>
        <begin position="190"/>
        <end position="218"/>
    </location>
</feature>
<keyword evidence="8 9" id="KW-0539">Nucleus</keyword>
<dbReference type="Pfam" id="PF07575">
    <property type="entry name" value="Nucleopor_Nup85"/>
    <property type="match status" value="1"/>
</dbReference>
<comment type="similarity">
    <text evidence="2 9">Belongs to the nucleoporin Nup85 family.</text>
</comment>
<feature type="domain" description="RSE1/DDB1/CPSF1 first beta-propeller" evidence="11">
    <location>
        <begin position="213"/>
        <end position="428"/>
    </location>
</feature>
<evidence type="ECO:0000256" key="1">
    <source>
        <dbReference type="ARBA" id="ARBA00004567"/>
    </source>
</evidence>
<feature type="region of interest" description="Disordered" evidence="10">
    <location>
        <begin position="1577"/>
        <end position="1602"/>
    </location>
</feature>
<evidence type="ECO:0000313" key="13">
    <source>
        <dbReference type="Proteomes" id="UP001202479"/>
    </source>
</evidence>
<dbReference type="GO" id="GO:0006406">
    <property type="term" value="P:mRNA export from nucleus"/>
    <property type="evidence" value="ECO:0007669"/>
    <property type="project" value="TreeGrafter"/>
</dbReference>
<dbReference type="PANTHER" id="PTHR13373">
    <property type="entry name" value="FROUNT PROTEIN-RELATED"/>
    <property type="match status" value="1"/>
</dbReference>
<keyword evidence="9" id="KW-0472">Membrane</keyword>
<keyword evidence="5 9" id="KW-0653">Protein transport</keyword>
<reference evidence="12" key="1">
    <citation type="journal article" date="2022" name="DNA Res.">
        <title>Genome analysis of five recently described species of the CUG-Ser clade uncovers Candida theae as a new hybrid lineage with pathogenic potential in the Candida parapsilosis species complex.</title>
        <authorList>
            <person name="Mixao V."/>
            <person name="Del Olmo V."/>
            <person name="Hegedusova E."/>
            <person name="Saus E."/>
            <person name="Pryszcz L."/>
            <person name="Cillingova A."/>
            <person name="Nosek J."/>
            <person name="Gabaldon T."/>
        </authorList>
    </citation>
    <scope>NUCLEOTIDE SEQUENCE</scope>
    <source>
        <strain evidence="12">CBS 10844</strain>
    </source>
</reference>
<dbReference type="GeneID" id="73378630"/>
<dbReference type="GO" id="GO:0031965">
    <property type="term" value="C:nuclear membrane"/>
    <property type="evidence" value="ECO:0007669"/>
    <property type="project" value="UniProtKB-UniRule"/>
</dbReference>
<gene>
    <name evidence="12" type="ORF">KGF56_001013</name>
</gene>
<accession>A0AAI9SZQ2</accession>
<evidence type="ECO:0000256" key="7">
    <source>
        <dbReference type="ARBA" id="ARBA00023132"/>
    </source>
</evidence>
<dbReference type="GO" id="GO:0031080">
    <property type="term" value="C:nuclear pore outer ring"/>
    <property type="evidence" value="ECO:0007669"/>
    <property type="project" value="TreeGrafter"/>
</dbReference>
<dbReference type="Gene3D" id="2.130.10.10">
    <property type="entry name" value="YVTN repeat-like/Quinoprotein amine dehydrogenase"/>
    <property type="match status" value="1"/>
</dbReference>
<name>A0AAI9SZQ2_9ASCO</name>